<gene>
    <name evidence="2" type="ORF">LRAMOSA03813</name>
</gene>
<evidence type="ECO:0000256" key="1">
    <source>
        <dbReference type="SAM" id="SignalP"/>
    </source>
</evidence>
<dbReference type="AlphaFoldDB" id="A0A077WW85"/>
<organism evidence="2">
    <name type="scientific">Lichtheimia ramosa</name>
    <dbReference type="NCBI Taxonomy" id="688394"/>
    <lineage>
        <taxon>Eukaryota</taxon>
        <taxon>Fungi</taxon>
        <taxon>Fungi incertae sedis</taxon>
        <taxon>Mucoromycota</taxon>
        <taxon>Mucoromycotina</taxon>
        <taxon>Mucoromycetes</taxon>
        <taxon>Mucorales</taxon>
        <taxon>Lichtheimiaceae</taxon>
        <taxon>Lichtheimia</taxon>
    </lineage>
</organism>
<feature type="signal peptide" evidence="1">
    <location>
        <begin position="1"/>
        <end position="20"/>
    </location>
</feature>
<sequence length="59" mass="6609">MIGSWLALLTIVGLWQVVVCEFSPSVPEPGTVWQAGKEYDIIWGEEIIQAPQDRIIIIV</sequence>
<protein>
    <submittedName>
        <fullName evidence="2">Uncharacterized protein</fullName>
    </submittedName>
</protein>
<dbReference type="EMBL" id="LK023346">
    <property type="protein sequence ID" value="CDS11550.1"/>
    <property type="molecule type" value="Genomic_DNA"/>
</dbReference>
<proteinExistence type="predicted"/>
<keyword evidence="1" id="KW-0732">Signal</keyword>
<accession>A0A077WW85</accession>
<reference evidence="2" key="1">
    <citation type="journal article" date="2014" name="Genome Announc.">
        <title>De novo whole-genome sequence and genome annotation of Lichtheimia ramosa.</title>
        <authorList>
            <person name="Linde J."/>
            <person name="Schwartze V."/>
            <person name="Binder U."/>
            <person name="Lass-Florl C."/>
            <person name="Voigt K."/>
            <person name="Horn F."/>
        </authorList>
    </citation>
    <scope>NUCLEOTIDE SEQUENCE</scope>
    <source>
        <strain evidence="2">JMRC FSU:6197</strain>
    </source>
</reference>
<name>A0A077WW85_9FUNG</name>
<feature type="chain" id="PRO_5001726497" evidence="1">
    <location>
        <begin position="21"/>
        <end position="59"/>
    </location>
</feature>
<evidence type="ECO:0000313" key="2">
    <source>
        <dbReference type="EMBL" id="CDS11550.1"/>
    </source>
</evidence>